<evidence type="ECO:0000313" key="2">
    <source>
        <dbReference type="EMBL" id="QSI76978.1"/>
    </source>
</evidence>
<reference evidence="2 3" key="1">
    <citation type="submission" date="2021-02" db="EMBL/GenBank/DDBJ databases">
        <title>Niveibacterium changnyeongensis HC41.</title>
        <authorList>
            <person name="Kang M."/>
        </authorList>
    </citation>
    <scope>NUCLEOTIDE SEQUENCE [LARGE SCALE GENOMIC DNA]</scope>
    <source>
        <strain evidence="2 3">HC41</strain>
    </source>
</reference>
<evidence type="ECO:0000256" key="1">
    <source>
        <dbReference type="SAM" id="MobiDB-lite"/>
    </source>
</evidence>
<accession>A0ABX7M8C3</accession>
<name>A0ABX7M8C3_9RHOO</name>
<proteinExistence type="predicted"/>
<protein>
    <submittedName>
        <fullName evidence="2">Uncharacterized protein</fullName>
    </submittedName>
</protein>
<sequence length="60" mass="6459">MTRSHPNQPTPDAPATPPAAMLALWTNPLEDTPYTLQPEAGRFAPEPWQLTPAERGAPPG</sequence>
<organism evidence="2 3">
    <name type="scientific">Niveibacterium microcysteis</name>
    <dbReference type="NCBI Taxonomy" id="2811415"/>
    <lineage>
        <taxon>Bacteria</taxon>
        <taxon>Pseudomonadati</taxon>
        <taxon>Pseudomonadota</taxon>
        <taxon>Betaproteobacteria</taxon>
        <taxon>Rhodocyclales</taxon>
        <taxon>Rhodocyclaceae</taxon>
        <taxon>Niveibacterium</taxon>
    </lineage>
</organism>
<keyword evidence="3" id="KW-1185">Reference proteome</keyword>
<dbReference type="EMBL" id="CP071060">
    <property type="protein sequence ID" value="QSI76978.1"/>
    <property type="molecule type" value="Genomic_DNA"/>
</dbReference>
<evidence type="ECO:0000313" key="3">
    <source>
        <dbReference type="Proteomes" id="UP000663570"/>
    </source>
</evidence>
<gene>
    <name evidence="2" type="ORF">JY500_21450</name>
</gene>
<feature type="region of interest" description="Disordered" evidence="1">
    <location>
        <begin position="30"/>
        <end position="60"/>
    </location>
</feature>
<dbReference type="Proteomes" id="UP000663570">
    <property type="component" value="Chromosome"/>
</dbReference>
<dbReference type="RefSeq" id="WP_206254551.1">
    <property type="nucleotide sequence ID" value="NZ_CP071060.1"/>
</dbReference>